<reference evidence="1" key="1">
    <citation type="journal article" date="2020" name="Stud. Mycol.">
        <title>101 Dothideomycetes genomes: a test case for predicting lifestyles and emergence of pathogens.</title>
        <authorList>
            <person name="Haridas S."/>
            <person name="Albert R."/>
            <person name="Binder M."/>
            <person name="Bloem J."/>
            <person name="Labutti K."/>
            <person name="Salamov A."/>
            <person name="Andreopoulos B."/>
            <person name="Baker S."/>
            <person name="Barry K."/>
            <person name="Bills G."/>
            <person name="Bluhm B."/>
            <person name="Cannon C."/>
            <person name="Castanera R."/>
            <person name="Culley D."/>
            <person name="Daum C."/>
            <person name="Ezra D."/>
            <person name="Gonzalez J."/>
            <person name="Henrissat B."/>
            <person name="Kuo A."/>
            <person name="Liang C."/>
            <person name="Lipzen A."/>
            <person name="Lutzoni F."/>
            <person name="Magnuson J."/>
            <person name="Mondo S."/>
            <person name="Nolan M."/>
            <person name="Ohm R."/>
            <person name="Pangilinan J."/>
            <person name="Park H.-J."/>
            <person name="Ramirez L."/>
            <person name="Alfaro M."/>
            <person name="Sun H."/>
            <person name="Tritt A."/>
            <person name="Yoshinaga Y."/>
            <person name="Zwiers L.-H."/>
            <person name="Turgeon B."/>
            <person name="Goodwin S."/>
            <person name="Spatafora J."/>
            <person name="Crous P."/>
            <person name="Grigoriev I."/>
        </authorList>
    </citation>
    <scope>NUCLEOTIDE SEQUENCE</scope>
    <source>
        <strain evidence="1">CBS 269.34</strain>
    </source>
</reference>
<dbReference type="Proteomes" id="UP000799750">
    <property type="component" value="Unassembled WGS sequence"/>
</dbReference>
<proteinExistence type="predicted"/>
<dbReference type="EMBL" id="MU004181">
    <property type="protein sequence ID" value="KAF2502945.1"/>
    <property type="molecule type" value="Genomic_DNA"/>
</dbReference>
<evidence type="ECO:0000313" key="2">
    <source>
        <dbReference type="Proteomes" id="UP000799750"/>
    </source>
</evidence>
<accession>A0A6A6RDW6</accession>
<evidence type="ECO:0000313" key="1">
    <source>
        <dbReference type="EMBL" id="KAF2502945.1"/>
    </source>
</evidence>
<sequence length="194" mass="21436">MAHREAGKLLCCWWCCCDSFKNIGPFATRASEVRYQGWVGKLGNLLLSIYANFRPTVLLSFTPRPNGQRRARPTPDRFSVATVRSELAKEPCGWSEKFHETILRTEPVNLWQAPPGFPGPGSGLKPLWIPPGAAPVTVFLTSSRLVIQLAGLRRVLDACHLLQKLLASSEAFCEASTSYQTAEFLSLPAMACSR</sequence>
<dbReference type="AlphaFoldDB" id="A0A6A6RDW6"/>
<gene>
    <name evidence="1" type="ORF">BU16DRAFT_588393</name>
</gene>
<protein>
    <submittedName>
        <fullName evidence="1">Uncharacterized protein</fullName>
    </submittedName>
</protein>
<name>A0A6A6RDW6_9PEZI</name>
<organism evidence="1 2">
    <name type="scientific">Lophium mytilinum</name>
    <dbReference type="NCBI Taxonomy" id="390894"/>
    <lineage>
        <taxon>Eukaryota</taxon>
        <taxon>Fungi</taxon>
        <taxon>Dikarya</taxon>
        <taxon>Ascomycota</taxon>
        <taxon>Pezizomycotina</taxon>
        <taxon>Dothideomycetes</taxon>
        <taxon>Pleosporomycetidae</taxon>
        <taxon>Mytilinidiales</taxon>
        <taxon>Mytilinidiaceae</taxon>
        <taxon>Lophium</taxon>
    </lineage>
</organism>
<keyword evidence="2" id="KW-1185">Reference proteome</keyword>